<dbReference type="RefSeq" id="WP_191043338.1">
    <property type="nucleotide sequence ID" value="NZ_JACXAA010000029.1"/>
</dbReference>
<accession>A0A927B8K0</accession>
<dbReference type="AlphaFoldDB" id="A0A927B8K0"/>
<dbReference type="SUPFAM" id="SSF54427">
    <property type="entry name" value="NTF2-like"/>
    <property type="match status" value="1"/>
</dbReference>
<name>A0A927B8K0_9BACT</name>
<evidence type="ECO:0000313" key="3">
    <source>
        <dbReference type="Proteomes" id="UP000653797"/>
    </source>
</evidence>
<dbReference type="Proteomes" id="UP000653797">
    <property type="component" value="Unassembled WGS sequence"/>
</dbReference>
<dbReference type="Gene3D" id="3.10.450.50">
    <property type="match status" value="1"/>
</dbReference>
<reference evidence="2" key="1">
    <citation type="submission" date="2020-09" db="EMBL/GenBank/DDBJ databases">
        <authorList>
            <person name="Kim M.K."/>
        </authorList>
    </citation>
    <scope>NUCLEOTIDE SEQUENCE</scope>
    <source>
        <strain evidence="2">BT704</strain>
    </source>
</reference>
<proteinExistence type="predicted"/>
<sequence length="176" mass="19744">MKKHYVFLLLVLAGSLSGLASMAQNAPMIPNQNAQRNIKLVSDFVKAITVTGEQDKARLLLSPSYVAHGSSWADSATIEQTMKNWQMAYKNQMNRKNEFSAHSFRILSGAMKGDWVGLWGTYSYTDVRTGKAISFPYQYTAKVVENKIVSDRTYFDQLPILTEVGFKILPPGEARK</sequence>
<evidence type="ECO:0000256" key="1">
    <source>
        <dbReference type="SAM" id="SignalP"/>
    </source>
</evidence>
<gene>
    <name evidence="2" type="ORF">IC230_32900</name>
</gene>
<feature type="chain" id="PRO_5037088608" evidence="1">
    <location>
        <begin position="24"/>
        <end position="176"/>
    </location>
</feature>
<organism evidence="2 3">
    <name type="scientific">Spirosoma validum</name>
    <dbReference type="NCBI Taxonomy" id="2771355"/>
    <lineage>
        <taxon>Bacteria</taxon>
        <taxon>Pseudomonadati</taxon>
        <taxon>Bacteroidota</taxon>
        <taxon>Cytophagia</taxon>
        <taxon>Cytophagales</taxon>
        <taxon>Cytophagaceae</taxon>
        <taxon>Spirosoma</taxon>
    </lineage>
</organism>
<keyword evidence="1" id="KW-0732">Signal</keyword>
<keyword evidence="3" id="KW-1185">Reference proteome</keyword>
<protein>
    <submittedName>
        <fullName evidence="2">Nuclear transport factor 2 family protein</fullName>
    </submittedName>
</protein>
<dbReference type="EMBL" id="JACXAA010000029">
    <property type="protein sequence ID" value="MBD2757714.1"/>
    <property type="molecule type" value="Genomic_DNA"/>
</dbReference>
<comment type="caution">
    <text evidence="2">The sequence shown here is derived from an EMBL/GenBank/DDBJ whole genome shotgun (WGS) entry which is preliminary data.</text>
</comment>
<evidence type="ECO:0000313" key="2">
    <source>
        <dbReference type="EMBL" id="MBD2757714.1"/>
    </source>
</evidence>
<dbReference type="InterPro" id="IPR032710">
    <property type="entry name" value="NTF2-like_dom_sf"/>
</dbReference>
<feature type="signal peptide" evidence="1">
    <location>
        <begin position="1"/>
        <end position="23"/>
    </location>
</feature>